<evidence type="ECO:0000313" key="2">
    <source>
        <dbReference type="Proteomes" id="UP000822688"/>
    </source>
</evidence>
<dbReference type="EMBL" id="CM026431">
    <property type="protein sequence ID" value="KAG0558758.1"/>
    <property type="molecule type" value="Genomic_DNA"/>
</dbReference>
<reference evidence="1" key="1">
    <citation type="submission" date="2020-06" db="EMBL/GenBank/DDBJ databases">
        <title>WGS assembly of Ceratodon purpureus strain R40.</title>
        <authorList>
            <person name="Carey S.B."/>
            <person name="Jenkins J."/>
            <person name="Shu S."/>
            <person name="Lovell J.T."/>
            <person name="Sreedasyam A."/>
            <person name="Maumus F."/>
            <person name="Tiley G.P."/>
            <person name="Fernandez-Pozo N."/>
            <person name="Barry K."/>
            <person name="Chen C."/>
            <person name="Wang M."/>
            <person name="Lipzen A."/>
            <person name="Daum C."/>
            <person name="Saski C.A."/>
            <person name="Payton A.C."/>
            <person name="Mcbreen J.C."/>
            <person name="Conrad R.E."/>
            <person name="Kollar L.M."/>
            <person name="Olsson S."/>
            <person name="Huttunen S."/>
            <person name="Landis J.B."/>
            <person name="Wickett N.J."/>
            <person name="Johnson M.G."/>
            <person name="Rensing S.A."/>
            <person name="Grimwood J."/>
            <person name="Schmutz J."/>
            <person name="Mcdaniel S.F."/>
        </authorList>
    </citation>
    <scope>NUCLEOTIDE SEQUENCE</scope>
    <source>
        <strain evidence="1">R40</strain>
    </source>
</reference>
<dbReference type="AlphaFoldDB" id="A0A8T0GLZ2"/>
<keyword evidence="2" id="KW-1185">Reference proteome</keyword>
<organism evidence="1 2">
    <name type="scientific">Ceratodon purpureus</name>
    <name type="common">Fire moss</name>
    <name type="synonym">Dicranum purpureum</name>
    <dbReference type="NCBI Taxonomy" id="3225"/>
    <lineage>
        <taxon>Eukaryota</taxon>
        <taxon>Viridiplantae</taxon>
        <taxon>Streptophyta</taxon>
        <taxon>Embryophyta</taxon>
        <taxon>Bryophyta</taxon>
        <taxon>Bryophytina</taxon>
        <taxon>Bryopsida</taxon>
        <taxon>Dicranidae</taxon>
        <taxon>Pseudoditrichales</taxon>
        <taxon>Ditrichaceae</taxon>
        <taxon>Ceratodon</taxon>
    </lineage>
</organism>
<proteinExistence type="predicted"/>
<dbReference type="Proteomes" id="UP000822688">
    <property type="component" value="Chromosome 10"/>
</dbReference>
<comment type="caution">
    <text evidence="1">The sequence shown here is derived from an EMBL/GenBank/DDBJ whole genome shotgun (WGS) entry which is preliminary data.</text>
</comment>
<accession>A0A8T0GLZ2</accession>
<name>A0A8T0GLZ2_CERPU</name>
<sequence>MVSRIFKLCYDASKWLREDRVQHIQPAPDRITPHLNTSILKSNLIIRKNSLRFPFSRIQQDPFNWERRDEKENLCDNPSSMALIPFSATSMNAKRPGIRLSHPSMPKRLAA</sequence>
<gene>
    <name evidence="1" type="ORF">KC19_10G052000</name>
</gene>
<protein>
    <submittedName>
        <fullName evidence="1">Uncharacterized protein</fullName>
    </submittedName>
</protein>
<evidence type="ECO:0000313" key="1">
    <source>
        <dbReference type="EMBL" id="KAG0558758.1"/>
    </source>
</evidence>